<name>A0A6J4K7K7_9CHLR</name>
<dbReference type="SUPFAM" id="SSF48150">
    <property type="entry name" value="DNA-glycosylase"/>
    <property type="match status" value="1"/>
</dbReference>
<dbReference type="InterPro" id="IPR052891">
    <property type="entry name" value="DNA-3mA_glycosylase"/>
</dbReference>
<dbReference type="PANTHER" id="PTHR30037">
    <property type="entry name" value="DNA-3-METHYLADENINE GLYCOSYLASE 1"/>
    <property type="match status" value="1"/>
</dbReference>
<protein>
    <recommendedName>
        <fullName evidence="8">DNA-3-methyladenine glycosylase I</fullName>
        <ecNumber evidence="8">3.2.2.20</ecNumber>
    </recommendedName>
</protein>
<evidence type="ECO:0000256" key="3">
    <source>
        <dbReference type="ARBA" id="ARBA00022801"/>
    </source>
</evidence>
<feature type="binding site" evidence="9">
    <location>
        <position position="27"/>
    </location>
    <ligand>
        <name>Zn(2+)</name>
        <dbReference type="ChEBI" id="CHEBI:29105"/>
    </ligand>
</feature>
<dbReference type="InterPro" id="IPR005019">
    <property type="entry name" value="Adenine_glyco"/>
</dbReference>
<feature type="binding site" evidence="9">
    <location>
        <position position="185"/>
    </location>
    <ligand>
        <name>Zn(2+)</name>
        <dbReference type="ChEBI" id="CHEBI:29105"/>
    </ligand>
</feature>
<evidence type="ECO:0000313" key="10">
    <source>
        <dbReference type="EMBL" id="CAA9297560.1"/>
    </source>
</evidence>
<keyword evidence="5" id="KW-0234">DNA repair</keyword>
<evidence type="ECO:0000256" key="2">
    <source>
        <dbReference type="ARBA" id="ARBA00022763"/>
    </source>
</evidence>
<dbReference type="EC" id="3.2.2.20" evidence="8"/>
<dbReference type="InterPro" id="IPR004597">
    <property type="entry name" value="Tag"/>
</dbReference>
<dbReference type="GO" id="GO:0046872">
    <property type="term" value="F:metal ion binding"/>
    <property type="evidence" value="ECO:0007669"/>
    <property type="project" value="UniProtKB-KW"/>
</dbReference>
<keyword evidence="1 9" id="KW-0479">Metal-binding</keyword>
<dbReference type="Pfam" id="PF03352">
    <property type="entry name" value="Adenine_glyco"/>
    <property type="match status" value="1"/>
</dbReference>
<keyword evidence="4 9" id="KW-0862">Zinc</keyword>
<evidence type="ECO:0000256" key="7">
    <source>
        <dbReference type="ARBA" id="ARBA00057608"/>
    </source>
</evidence>
<reference evidence="10" key="1">
    <citation type="submission" date="2020-02" db="EMBL/GenBank/DDBJ databases">
        <authorList>
            <person name="Meier V. D."/>
        </authorList>
    </citation>
    <scope>NUCLEOTIDE SEQUENCE</scope>
    <source>
        <strain evidence="10">AVDCRST_MAG26</strain>
    </source>
</reference>
<keyword evidence="2" id="KW-0227">DNA damage</keyword>
<evidence type="ECO:0000256" key="5">
    <source>
        <dbReference type="ARBA" id="ARBA00023204"/>
    </source>
</evidence>
<accession>A0A6J4K7K7</accession>
<keyword evidence="10" id="KW-0326">Glycosidase</keyword>
<evidence type="ECO:0000256" key="1">
    <source>
        <dbReference type="ARBA" id="ARBA00022723"/>
    </source>
</evidence>
<dbReference type="GO" id="GO:0006284">
    <property type="term" value="P:base-excision repair"/>
    <property type="evidence" value="ECO:0007669"/>
    <property type="project" value="InterPro"/>
</dbReference>
<comment type="catalytic activity">
    <reaction evidence="6">
        <text>Hydrolysis of alkylated DNA, releasing 3-methyladenine.</text>
        <dbReference type="EC" id="3.2.2.20"/>
    </reaction>
</comment>
<feature type="binding site" evidence="9">
    <location>
        <position position="189"/>
    </location>
    <ligand>
        <name>Zn(2+)</name>
        <dbReference type="ChEBI" id="CHEBI:29105"/>
    </ligand>
</feature>
<evidence type="ECO:0000256" key="4">
    <source>
        <dbReference type="ARBA" id="ARBA00022833"/>
    </source>
</evidence>
<dbReference type="Gene3D" id="1.10.340.30">
    <property type="entry name" value="Hypothetical protein, domain 2"/>
    <property type="match status" value="1"/>
</dbReference>
<organism evidence="10">
    <name type="scientific">uncultured Chloroflexia bacterium</name>
    <dbReference type="NCBI Taxonomy" id="1672391"/>
    <lineage>
        <taxon>Bacteria</taxon>
        <taxon>Bacillati</taxon>
        <taxon>Chloroflexota</taxon>
        <taxon>Chloroflexia</taxon>
        <taxon>environmental samples</taxon>
    </lineage>
</organism>
<dbReference type="GO" id="GO:0008725">
    <property type="term" value="F:DNA-3-methyladenine glycosylase activity"/>
    <property type="evidence" value="ECO:0007669"/>
    <property type="project" value="UniProtKB-EC"/>
</dbReference>
<dbReference type="NCBIfam" id="TIGR00624">
    <property type="entry name" value="tag"/>
    <property type="match status" value="1"/>
</dbReference>
<gene>
    <name evidence="10" type="ORF">AVDCRST_MAG26-4558</name>
</gene>
<feature type="binding site" evidence="9">
    <location>
        <position position="15"/>
    </location>
    <ligand>
        <name>Zn(2+)</name>
        <dbReference type="ChEBI" id="CHEBI:29105"/>
    </ligand>
</feature>
<evidence type="ECO:0000256" key="8">
    <source>
        <dbReference type="ARBA" id="ARBA00066766"/>
    </source>
</evidence>
<dbReference type="FunFam" id="1.10.340.30:FF:000009">
    <property type="entry name" value="DNA-3-methyladenine glycosylase I"/>
    <property type="match status" value="1"/>
</dbReference>
<keyword evidence="3 10" id="KW-0378">Hydrolase</keyword>
<sequence>MSNLDAGSTPARRRCAWAMTPLSILYHDEEWGEPLHDDRALFEFLILEGAQAGLSWEIILRKRPAYRAAFANFDVSAIARYDSAEIHRLLADPGIVRNRRKIMAAIDNARSFLAVQHECGSFDSYIWGFVGGQPRTNAWRSLSEIPAATEESRMMSADLRRRGFTFVGPTICYAFMQATGMVNDHLVDCYRYPELINA</sequence>
<dbReference type="PANTHER" id="PTHR30037:SF4">
    <property type="entry name" value="DNA-3-METHYLADENINE GLYCOSYLASE I"/>
    <property type="match status" value="1"/>
</dbReference>
<dbReference type="AlphaFoldDB" id="A0A6J4K7K7"/>
<dbReference type="EMBL" id="CADCTK010001090">
    <property type="protein sequence ID" value="CAA9297560.1"/>
    <property type="molecule type" value="Genomic_DNA"/>
</dbReference>
<comment type="function">
    <text evidence="7">Hydrolysis of the deoxyribose N-glycosidic bond to excise 3-methyladenine from the damaged DNA polymer formed by alkylation lesions.</text>
</comment>
<dbReference type="InterPro" id="IPR011257">
    <property type="entry name" value="DNA_glycosylase"/>
</dbReference>
<proteinExistence type="predicted"/>
<evidence type="ECO:0000256" key="9">
    <source>
        <dbReference type="PIRSR" id="PIRSR604597-1"/>
    </source>
</evidence>
<evidence type="ECO:0000256" key="6">
    <source>
        <dbReference type="ARBA" id="ARBA00052558"/>
    </source>
</evidence>